<protein>
    <submittedName>
        <fullName evidence="2">Uncharacterized protein</fullName>
    </submittedName>
</protein>
<name>A0A0C3LNH3_9AGAM</name>
<evidence type="ECO:0000313" key="2">
    <source>
        <dbReference type="EMBL" id="KIO22907.1"/>
    </source>
</evidence>
<dbReference type="AlphaFoldDB" id="A0A0C3LNH3"/>
<evidence type="ECO:0000313" key="3">
    <source>
        <dbReference type="Proteomes" id="UP000054248"/>
    </source>
</evidence>
<organism evidence="2 3">
    <name type="scientific">Tulasnella calospora MUT 4182</name>
    <dbReference type="NCBI Taxonomy" id="1051891"/>
    <lineage>
        <taxon>Eukaryota</taxon>
        <taxon>Fungi</taxon>
        <taxon>Dikarya</taxon>
        <taxon>Basidiomycota</taxon>
        <taxon>Agaricomycotina</taxon>
        <taxon>Agaricomycetes</taxon>
        <taxon>Cantharellales</taxon>
        <taxon>Tulasnellaceae</taxon>
        <taxon>Tulasnella</taxon>
    </lineage>
</organism>
<dbReference type="HOGENOM" id="CLU_1866603_0_0_1"/>
<reference evidence="3" key="2">
    <citation type="submission" date="2015-01" db="EMBL/GenBank/DDBJ databases">
        <title>Evolutionary Origins and Diversification of the Mycorrhizal Mutualists.</title>
        <authorList>
            <consortium name="DOE Joint Genome Institute"/>
            <consortium name="Mycorrhizal Genomics Consortium"/>
            <person name="Kohler A."/>
            <person name="Kuo A."/>
            <person name="Nagy L.G."/>
            <person name="Floudas D."/>
            <person name="Copeland A."/>
            <person name="Barry K.W."/>
            <person name="Cichocki N."/>
            <person name="Veneault-Fourrey C."/>
            <person name="LaButti K."/>
            <person name="Lindquist E.A."/>
            <person name="Lipzen A."/>
            <person name="Lundell T."/>
            <person name="Morin E."/>
            <person name="Murat C."/>
            <person name="Riley R."/>
            <person name="Ohm R."/>
            <person name="Sun H."/>
            <person name="Tunlid A."/>
            <person name="Henrissat B."/>
            <person name="Grigoriev I.V."/>
            <person name="Hibbett D.S."/>
            <person name="Martin F."/>
        </authorList>
    </citation>
    <scope>NUCLEOTIDE SEQUENCE [LARGE SCALE GENOMIC DNA]</scope>
    <source>
        <strain evidence="3">MUT 4182</strain>
    </source>
</reference>
<evidence type="ECO:0000256" key="1">
    <source>
        <dbReference type="SAM" id="MobiDB-lite"/>
    </source>
</evidence>
<dbReference type="Proteomes" id="UP000054248">
    <property type="component" value="Unassembled WGS sequence"/>
</dbReference>
<reference evidence="2 3" key="1">
    <citation type="submission" date="2014-04" db="EMBL/GenBank/DDBJ databases">
        <authorList>
            <consortium name="DOE Joint Genome Institute"/>
            <person name="Kuo A."/>
            <person name="Girlanda M."/>
            <person name="Perotto S."/>
            <person name="Kohler A."/>
            <person name="Nagy L.G."/>
            <person name="Floudas D."/>
            <person name="Copeland A."/>
            <person name="Barry K.W."/>
            <person name="Cichocki N."/>
            <person name="Veneault-Fourrey C."/>
            <person name="LaButti K."/>
            <person name="Lindquist E.A."/>
            <person name="Lipzen A."/>
            <person name="Lundell T."/>
            <person name="Morin E."/>
            <person name="Murat C."/>
            <person name="Sun H."/>
            <person name="Tunlid A."/>
            <person name="Henrissat B."/>
            <person name="Grigoriev I.V."/>
            <person name="Hibbett D.S."/>
            <person name="Martin F."/>
            <person name="Nordberg H.P."/>
            <person name="Cantor M.N."/>
            <person name="Hua S.X."/>
        </authorList>
    </citation>
    <scope>NUCLEOTIDE SEQUENCE [LARGE SCALE GENOMIC DNA]</scope>
    <source>
        <strain evidence="2 3">MUT 4182</strain>
    </source>
</reference>
<proteinExistence type="predicted"/>
<keyword evidence="3" id="KW-1185">Reference proteome</keyword>
<gene>
    <name evidence="2" type="ORF">M407DRAFT_27632</name>
</gene>
<feature type="region of interest" description="Disordered" evidence="1">
    <location>
        <begin position="1"/>
        <end position="23"/>
    </location>
</feature>
<dbReference type="EMBL" id="KN823098">
    <property type="protein sequence ID" value="KIO22907.1"/>
    <property type="molecule type" value="Genomic_DNA"/>
</dbReference>
<sequence length="137" mass="15068">MNAKDVPAPIIRSDPKGSSINPEPRVSNQQLLSLQNHTPFISGPALLQTGAQFSSSLIQTEPPMSYNSKMCETPALSIANMRETIFIYGPFVRVSMQSRLQTYIAFLLASFVDVYPKPGTTSVEGPVTGVPKDMRHW</sequence>
<accession>A0A0C3LNH3</accession>